<dbReference type="AlphaFoldDB" id="A0A1I5N804"/>
<evidence type="ECO:0000256" key="1">
    <source>
        <dbReference type="SAM" id="SignalP"/>
    </source>
</evidence>
<proteinExistence type="predicted"/>
<protein>
    <recommendedName>
        <fullName evidence="4">Lipoprotein</fullName>
    </recommendedName>
</protein>
<evidence type="ECO:0000313" key="2">
    <source>
        <dbReference type="EMBL" id="SFP17391.1"/>
    </source>
</evidence>
<sequence>MRCWASALALAAVAGCSATAPSHAPSTASSSEGGRCAAFSDAWVSHFQANVAKLDGQRVASLDQSLAQARQALLDAGQDENACQKPYCIIQPKAGGRLDSYCGYRDADPTGNELYRWVPWTPARR</sequence>
<evidence type="ECO:0000313" key="3">
    <source>
        <dbReference type="Proteomes" id="UP000182400"/>
    </source>
</evidence>
<dbReference type="STRING" id="658457.SAMN05216601_106127"/>
<reference evidence="2 3" key="1">
    <citation type="submission" date="2016-10" db="EMBL/GenBank/DDBJ databases">
        <authorList>
            <person name="de Groot N.N."/>
        </authorList>
    </citation>
    <scope>NUCLEOTIDE SEQUENCE [LARGE SCALE GENOMIC DNA]</scope>
    <source>
        <strain evidence="2 3">CCUG 59231</strain>
    </source>
</reference>
<dbReference type="EMBL" id="FOWP01000006">
    <property type="protein sequence ID" value="SFP17391.1"/>
    <property type="molecule type" value="Genomic_DNA"/>
</dbReference>
<dbReference type="OrthoDB" id="6368200at2"/>
<keyword evidence="1" id="KW-0732">Signal</keyword>
<dbReference type="PROSITE" id="PS51257">
    <property type="entry name" value="PROKAR_LIPOPROTEIN"/>
    <property type="match status" value="1"/>
</dbReference>
<name>A0A1I5N804_9GAMM</name>
<feature type="chain" id="PRO_5010202330" description="Lipoprotein" evidence="1">
    <location>
        <begin position="25"/>
        <end position="125"/>
    </location>
</feature>
<dbReference type="Proteomes" id="UP000182400">
    <property type="component" value="Unassembled WGS sequence"/>
</dbReference>
<feature type="signal peptide" evidence="1">
    <location>
        <begin position="1"/>
        <end position="24"/>
    </location>
</feature>
<dbReference type="RefSeq" id="WP_074939158.1">
    <property type="nucleotide sequence ID" value="NZ_FOWP01000006.1"/>
</dbReference>
<organism evidence="2 3">
    <name type="scientific">Ectopseudomonas composti</name>
    <dbReference type="NCBI Taxonomy" id="658457"/>
    <lineage>
        <taxon>Bacteria</taxon>
        <taxon>Pseudomonadati</taxon>
        <taxon>Pseudomonadota</taxon>
        <taxon>Gammaproteobacteria</taxon>
        <taxon>Pseudomonadales</taxon>
        <taxon>Pseudomonadaceae</taxon>
        <taxon>Ectopseudomonas</taxon>
    </lineage>
</organism>
<evidence type="ECO:0008006" key="4">
    <source>
        <dbReference type="Google" id="ProtNLM"/>
    </source>
</evidence>
<accession>A0A1I5N804</accession>
<gene>
    <name evidence="2" type="ORF">SAMN05216601_106127</name>
</gene>